<dbReference type="Gene3D" id="3.80.10.10">
    <property type="entry name" value="Ribonuclease Inhibitor"/>
    <property type="match status" value="1"/>
</dbReference>
<dbReference type="Proteomes" id="UP000515204">
    <property type="component" value="Unplaced"/>
</dbReference>
<accession>A0A6P3XML0</accession>
<dbReference type="GeneID" id="106746994"/>
<dbReference type="OrthoDB" id="8436363at2759"/>
<dbReference type="KEGG" id="dqu:106746994"/>
<dbReference type="PANTHER" id="PTHR24113">
    <property type="entry name" value="RAN GTPASE-ACTIVATING PROTEIN 1"/>
    <property type="match status" value="1"/>
</dbReference>
<dbReference type="InterPro" id="IPR027038">
    <property type="entry name" value="RanGap"/>
</dbReference>
<dbReference type="AlphaFoldDB" id="A0A6P3XML0"/>
<dbReference type="InterPro" id="IPR032675">
    <property type="entry name" value="LRR_dom_sf"/>
</dbReference>
<evidence type="ECO:0000256" key="3">
    <source>
        <dbReference type="ARBA" id="ARBA00022737"/>
    </source>
</evidence>
<evidence type="ECO:0000313" key="4">
    <source>
        <dbReference type="Proteomes" id="UP000515204"/>
    </source>
</evidence>
<keyword evidence="4" id="KW-1185">Reference proteome</keyword>
<reference evidence="5" key="1">
    <citation type="submission" date="2025-08" db="UniProtKB">
        <authorList>
            <consortium name="RefSeq"/>
        </authorList>
    </citation>
    <scope>IDENTIFICATION</scope>
</reference>
<keyword evidence="1" id="KW-0343">GTPase activation</keyword>
<dbReference type="GO" id="GO:0006913">
    <property type="term" value="P:nucleocytoplasmic transport"/>
    <property type="evidence" value="ECO:0007669"/>
    <property type="project" value="TreeGrafter"/>
</dbReference>
<dbReference type="PANTHER" id="PTHR24113:SF12">
    <property type="entry name" value="RAN GTPASE-ACTIVATING PROTEIN 1"/>
    <property type="match status" value="1"/>
</dbReference>
<dbReference type="GO" id="GO:0048471">
    <property type="term" value="C:perinuclear region of cytoplasm"/>
    <property type="evidence" value="ECO:0007669"/>
    <property type="project" value="TreeGrafter"/>
</dbReference>
<evidence type="ECO:0000256" key="2">
    <source>
        <dbReference type="ARBA" id="ARBA00022614"/>
    </source>
</evidence>
<protein>
    <submittedName>
        <fullName evidence="5">Leucine-rich repeat-containing protein 74B-like</fullName>
    </submittedName>
</protein>
<dbReference type="Pfam" id="PF13516">
    <property type="entry name" value="LRR_6"/>
    <property type="match status" value="4"/>
</dbReference>
<evidence type="ECO:0000256" key="1">
    <source>
        <dbReference type="ARBA" id="ARBA00022468"/>
    </source>
</evidence>
<dbReference type="GO" id="GO:0005096">
    <property type="term" value="F:GTPase activator activity"/>
    <property type="evidence" value="ECO:0007669"/>
    <property type="project" value="UniProtKB-KW"/>
</dbReference>
<gene>
    <name evidence="5" type="primary">LOC106746994</name>
</gene>
<dbReference type="InterPro" id="IPR001611">
    <property type="entry name" value="Leu-rich_rpt"/>
</dbReference>
<dbReference type="RefSeq" id="XP_014479701.1">
    <property type="nucleotide sequence ID" value="XM_014624215.1"/>
</dbReference>
<dbReference type="GO" id="GO:0005634">
    <property type="term" value="C:nucleus"/>
    <property type="evidence" value="ECO:0007669"/>
    <property type="project" value="TreeGrafter"/>
</dbReference>
<keyword evidence="3" id="KW-0677">Repeat</keyword>
<evidence type="ECO:0000313" key="5">
    <source>
        <dbReference type="RefSeq" id="XP_014479701.1"/>
    </source>
</evidence>
<organism evidence="4 5">
    <name type="scientific">Dinoponera quadriceps</name>
    <name type="common">South American ant</name>
    <dbReference type="NCBI Taxonomy" id="609295"/>
    <lineage>
        <taxon>Eukaryota</taxon>
        <taxon>Metazoa</taxon>
        <taxon>Ecdysozoa</taxon>
        <taxon>Arthropoda</taxon>
        <taxon>Hexapoda</taxon>
        <taxon>Insecta</taxon>
        <taxon>Pterygota</taxon>
        <taxon>Neoptera</taxon>
        <taxon>Endopterygota</taxon>
        <taxon>Hymenoptera</taxon>
        <taxon>Apocrita</taxon>
        <taxon>Aculeata</taxon>
        <taxon>Formicoidea</taxon>
        <taxon>Formicidae</taxon>
        <taxon>Ponerinae</taxon>
        <taxon>Ponerini</taxon>
        <taxon>Dinoponera</taxon>
    </lineage>
</organism>
<name>A0A6P3XML0_DINQU</name>
<proteinExistence type="predicted"/>
<keyword evidence="2" id="KW-0433">Leucine-rich repeat</keyword>
<dbReference type="GO" id="GO:0031267">
    <property type="term" value="F:small GTPase binding"/>
    <property type="evidence" value="ECO:0007669"/>
    <property type="project" value="TreeGrafter"/>
</dbReference>
<dbReference type="SUPFAM" id="SSF52047">
    <property type="entry name" value="RNI-like"/>
    <property type="match status" value="1"/>
</dbReference>
<sequence length="590" mass="67220">MDLPQTPEDIEDVVDAFDYSYADVWGDYDDYGIYMGEEEREEEEVTEVDVTEQITKVEVEKIDELVAKVEEEEEKPRRLILTPVRRKVVTTESEETLVTPEEEVSVTSYETTTESSVHPCLRDIDISDSKLKLVDPYTVYPIPPDPGLIPAFWVLYDRPPTYHDDFGRKYYDATKRTGVRPIESLRHMLVTDEVNLCYCGLESRAMKAICEGLSGNTFVRKVDLKDNRLSEEACGHLNKMLLENNAITSLSLSACRIGANGARKLYNAISTSTTLKSLDLSDCDIGNEGFEHVASALSDSPALESVNLSGNRLDESCAENLRDMLLRNVQLKDLDLSWNSLYSAETWKALVNGLTKNETLLSLNLSWNGLQSECVRYLCQLLLQSRNIEKLNLNRNNLTEEDAVHIASALAKNNTLQKLYLSNNPLKAQGALVLVQAMKPRDVVLRLLDLENVWAKKDILPELERIKVLKPGVVVRLGGILSNYKLVGPNERKILLKRAKHEAMMPKRKKQQRDFGQFVISLQDSDIFRQRFKSLIRKFRLKLSETLVEELMRVFEGKKKNTVDQQLLKSCYLEEYPETILSMLKKKGIK</sequence>
<dbReference type="GO" id="GO:0005829">
    <property type="term" value="C:cytosol"/>
    <property type="evidence" value="ECO:0007669"/>
    <property type="project" value="TreeGrafter"/>
</dbReference>
<dbReference type="SMART" id="SM00368">
    <property type="entry name" value="LRR_RI"/>
    <property type="match status" value="8"/>
</dbReference>